<accession>I3C0G1</accession>
<protein>
    <submittedName>
        <fullName evidence="2">Plasmid stabilization system protein</fullName>
    </submittedName>
</protein>
<dbReference type="STRING" id="926559.JoomaDRAFT_0040"/>
<dbReference type="InterPro" id="IPR035093">
    <property type="entry name" value="RelE/ParE_toxin_dom_sf"/>
</dbReference>
<evidence type="ECO:0000313" key="3">
    <source>
        <dbReference type="Proteomes" id="UP000004690"/>
    </source>
</evidence>
<dbReference type="OrthoDB" id="595476at2"/>
<dbReference type="Proteomes" id="UP000004690">
    <property type="component" value="Unassembled WGS sequence"/>
</dbReference>
<evidence type="ECO:0000256" key="1">
    <source>
        <dbReference type="ARBA" id="ARBA00022649"/>
    </source>
</evidence>
<dbReference type="EMBL" id="JH651380">
    <property type="protein sequence ID" value="EIJ37104.1"/>
    <property type="molecule type" value="Genomic_DNA"/>
</dbReference>
<dbReference type="HOGENOM" id="CLU_147162_7_1_10"/>
<keyword evidence="1" id="KW-1277">Toxin-antitoxin system</keyword>
<sequence>MSYKIKLLPIVHTDLRKAKKWYHEKSETLAQEFKIEVNKEIDYIGEYPEHYQRKYKELRQSLVTRFPYAIFYLVEEEQKQIIVFGVLHTRRNPEIIRERIKK</sequence>
<dbReference type="Pfam" id="PF05016">
    <property type="entry name" value="ParE_toxin"/>
    <property type="match status" value="1"/>
</dbReference>
<evidence type="ECO:0000313" key="2">
    <source>
        <dbReference type="EMBL" id="EIJ37104.1"/>
    </source>
</evidence>
<keyword evidence="3" id="KW-1185">Reference proteome</keyword>
<dbReference type="RefSeq" id="WP_008615735.1">
    <property type="nucleotide sequence ID" value="NZ_JH651380.1"/>
</dbReference>
<gene>
    <name evidence="2" type="ORF">JoomaDRAFT_0040</name>
</gene>
<name>I3C0G1_9FLAO</name>
<dbReference type="AlphaFoldDB" id="I3C0G1"/>
<dbReference type="InterPro" id="IPR007712">
    <property type="entry name" value="RelE/ParE_toxin"/>
</dbReference>
<reference evidence="2 3" key="1">
    <citation type="submission" date="2012-02" db="EMBL/GenBank/DDBJ databases">
        <title>Improved High-Quality Draft genome of Joostella marina DSM 19592.</title>
        <authorList>
            <consortium name="US DOE Joint Genome Institute (JGI-PGF)"/>
            <person name="Lucas S."/>
            <person name="Copeland A."/>
            <person name="Lapidus A."/>
            <person name="Bruce D."/>
            <person name="Goodwin L."/>
            <person name="Pitluck S."/>
            <person name="Peters L."/>
            <person name="Chertkov O."/>
            <person name="Ovchinnikova G."/>
            <person name="Kyrpides N."/>
            <person name="Mavromatis K."/>
            <person name="Detter J.C."/>
            <person name="Han C."/>
            <person name="Land M."/>
            <person name="Hauser L."/>
            <person name="Markowitz V."/>
            <person name="Cheng J.-F."/>
            <person name="Hugenholtz P."/>
            <person name="Woyke T."/>
            <person name="Wu D."/>
            <person name="Tindall B."/>
            <person name="Brambilla E."/>
            <person name="Klenk H.-P."/>
            <person name="Eisen J.A."/>
        </authorList>
    </citation>
    <scope>NUCLEOTIDE SEQUENCE [LARGE SCALE GENOMIC DNA]</scope>
    <source>
        <strain evidence="2 3">DSM 19592</strain>
    </source>
</reference>
<proteinExistence type="predicted"/>
<dbReference type="eggNOG" id="COG3668">
    <property type="taxonomic scope" value="Bacteria"/>
</dbReference>
<organism evidence="2 3">
    <name type="scientific">Galbibacter orientalis DSM 19592</name>
    <dbReference type="NCBI Taxonomy" id="926559"/>
    <lineage>
        <taxon>Bacteria</taxon>
        <taxon>Pseudomonadati</taxon>
        <taxon>Bacteroidota</taxon>
        <taxon>Flavobacteriia</taxon>
        <taxon>Flavobacteriales</taxon>
        <taxon>Flavobacteriaceae</taxon>
        <taxon>Galbibacter</taxon>
    </lineage>
</organism>
<dbReference type="Gene3D" id="3.30.2310.20">
    <property type="entry name" value="RelE-like"/>
    <property type="match status" value="1"/>
</dbReference>